<dbReference type="InterPro" id="IPR026501">
    <property type="entry name" value="Limbin/EVC"/>
</dbReference>
<dbReference type="Pfam" id="PF12297">
    <property type="entry name" value="EVC2_like"/>
    <property type="match status" value="1"/>
</dbReference>
<dbReference type="GO" id="GO:0060170">
    <property type="term" value="C:ciliary membrane"/>
    <property type="evidence" value="ECO:0007669"/>
    <property type="project" value="TreeGrafter"/>
</dbReference>
<evidence type="ECO:0000256" key="9">
    <source>
        <dbReference type="ARBA" id="ARBA00023273"/>
    </source>
</evidence>
<evidence type="ECO:0000313" key="12">
    <source>
        <dbReference type="EMBL" id="KAJ8390247.1"/>
    </source>
</evidence>
<keyword evidence="9" id="KW-0966">Cell projection</keyword>
<keyword evidence="8" id="KW-0206">Cytoskeleton</keyword>
<evidence type="ECO:0000256" key="2">
    <source>
        <dbReference type="ARBA" id="ARBA00004162"/>
    </source>
</evidence>
<keyword evidence="13" id="KW-1185">Reference proteome</keyword>
<dbReference type="AlphaFoldDB" id="A0AAD7RU10"/>
<evidence type="ECO:0000256" key="11">
    <source>
        <dbReference type="SAM" id="MobiDB-lite"/>
    </source>
</evidence>
<evidence type="ECO:0000256" key="3">
    <source>
        <dbReference type="ARBA" id="ARBA00022475"/>
    </source>
</evidence>
<proteinExistence type="predicted"/>
<evidence type="ECO:0000256" key="7">
    <source>
        <dbReference type="ARBA" id="ARBA00023136"/>
    </source>
</evidence>
<feature type="compositionally biased region" description="Acidic residues" evidence="11">
    <location>
        <begin position="1045"/>
        <end position="1062"/>
    </location>
</feature>
<feature type="region of interest" description="Disordered" evidence="11">
    <location>
        <begin position="878"/>
        <end position="907"/>
    </location>
</feature>
<feature type="region of interest" description="Disordered" evidence="11">
    <location>
        <begin position="1035"/>
        <end position="1065"/>
    </location>
</feature>
<evidence type="ECO:0000256" key="1">
    <source>
        <dbReference type="ARBA" id="ARBA00004120"/>
    </source>
</evidence>
<evidence type="ECO:0000256" key="4">
    <source>
        <dbReference type="ARBA" id="ARBA00022490"/>
    </source>
</evidence>
<keyword evidence="7" id="KW-0472">Membrane</keyword>
<dbReference type="Proteomes" id="UP001221898">
    <property type="component" value="Unassembled WGS sequence"/>
</dbReference>
<organism evidence="12 13">
    <name type="scientific">Aldrovandia affinis</name>
    <dbReference type="NCBI Taxonomy" id="143900"/>
    <lineage>
        <taxon>Eukaryota</taxon>
        <taxon>Metazoa</taxon>
        <taxon>Chordata</taxon>
        <taxon>Craniata</taxon>
        <taxon>Vertebrata</taxon>
        <taxon>Euteleostomi</taxon>
        <taxon>Actinopterygii</taxon>
        <taxon>Neopterygii</taxon>
        <taxon>Teleostei</taxon>
        <taxon>Notacanthiformes</taxon>
        <taxon>Halosauridae</taxon>
        <taxon>Aldrovandia</taxon>
    </lineage>
</organism>
<evidence type="ECO:0000256" key="6">
    <source>
        <dbReference type="ARBA" id="ARBA00022989"/>
    </source>
</evidence>
<feature type="coiled-coil region" evidence="10">
    <location>
        <begin position="612"/>
        <end position="650"/>
    </location>
</feature>
<sequence length="1104" mass="123196">MPKCRFFAVQVTDKHLARISSRFADVTRVPRLAVAVIGIATTQEHNCTWAETFPSSEFSQTKALSAPVPRGQCHFGEGSVELKLQNVDGRDGRPGCSRPGWNAEESPLCSSAPAGPWGQSLFSLLRPFADVMLRHGRRRSLPRHKNIRSLVKPPAFGVTFHKCAQVDAGKEFPLVTFFLLINNTGTPATTDLSQLGIQDSVSGLTLVNNSGAVVERGFQTFTSDSLLAGSLYVVKYTAVIKGHRNEILELPAYLTFSNASQNDINLFGPLVANFTLRVTSTEKISPNHGVHFAGFGGAFLLSALLLCLGLPLIARIHAAARRNPLQQRKNRAVLSGEGDPEYATCNISETSKEEAAKEEAAFEDKMVDIMVLEDPQNMYQALENLDMSNLLRAAAGLESVRLQIHKDAMAALLRGLRLRGLLSAQAERRLLSVLQGQLMGMEGKLKEEHVARMAALAAQCNMETRQEMEAEHRREAAEKDRAALLFQHADQQVVLECSVLLDKLHKLDQNHLQRSLLVRHEEASAQVQRQIVLEEATRMGEMERNVANDLLHDYFTCQDQLEEVLDVFLATHRSVLGERHAQRQFLVHSLQSLKSLICEVFAKTSGQLESWFQELRREASVAEDQLNLLLEKAQKELVLVKQGLDEALTRERSAMHCGLVKKRRGLISDKLQEHKQKQKELSAVSRTCEESLEPAHYLICWQNLLMAQCMELGELINNLDEEAAADIRKVTMRAIHSAVAEVKAIQPGTAQALQGLGAPRFLLQQELVGGALSEAQERLHQEGKAAVRTLQGTRDTLQDCMELELQEQQALRQRGRAFFQTLCAAQLTLSEEELLQMKLEFQNCMSRMDRCLVLPRALSRSRLQAFLSQWRKETLDRSERGLAAATPEQAEKSSRVKAAAPESRQSQDLSDLLLFQKQTEDRIQLYEQEKEMERTAVKKVQEEMHSERELELRAQEESLAVQTAALHFQKAEKRARVMETYGAVLTLQTLLVEDMRASGTLGGAEIPPCIHNHSLGLEEAELVLQRERAEWEVLATAQSGANPPGDDDDDDDDDDEDDEEEGGMFHVNHNCRIAVSLQEALDKCEQIMSTLAERCVPPAMASLS</sequence>
<reference evidence="12" key="1">
    <citation type="journal article" date="2023" name="Science">
        <title>Genome structures resolve the early diversification of teleost fishes.</title>
        <authorList>
            <person name="Parey E."/>
            <person name="Louis A."/>
            <person name="Montfort J."/>
            <person name="Bouchez O."/>
            <person name="Roques C."/>
            <person name="Iampietro C."/>
            <person name="Lluch J."/>
            <person name="Castinel A."/>
            <person name="Donnadieu C."/>
            <person name="Desvignes T."/>
            <person name="Floi Bucao C."/>
            <person name="Jouanno E."/>
            <person name="Wen M."/>
            <person name="Mejri S."/>
            <person name="Dirks R."/>
            <person name="Jansen H."/>
            <person name="Henkel C."/>
            <person name="Chen W.J."/>
            <person name="Zahm M."/>
            <person name="Cabau C."/>
            <person name="Klopp C."/>
            <person name="Thompson A.W."/>
            <person name="Robinson-Rechavi M."/>
            <person name="Braasch I."/>
            <person name="Lecointre G."/>
            <person name="Bobe J."/>
            <person name="Postlethwait J.H."/>
            <person name="Berthelot C."/>
            <person name="Roest Crollius H."/>
            <person name="Guiguen Y."/>
        </authorList>
    </citation>
    <scope>NUCLEOTIDE SEQUENCE</scope>
    <source>
        <strain evidence="12">NC1722</strain>
    </source>
</reference>
<keyword evidence="5" id="KW-0812">Transmembrane</keyword>
<dbReference type="GO" id="GO:0098797">
    <property type="term" value="C:plasma membrane protein complex"/>
    <property type="evidence" value="ECO:0007669"/>
    <property type="project" value="TreeGrafter"/>
</dbReference>
<evidence type="ECO:0008006" key="14">
    <source>
        <dbReference type="Google" id="ProtNLM"/>
    </source>
</evidence>
<keyword evidence="4" id="KW-0963">Cytoplasm</keyword>
<dbReference type="PANTHER" id="PTHR16795">
    <property type="entry name" value="LIMBIN/ELLIS-VAN CREVELD PROTEIN"/>
    <property type="match status" value="1"/>
</dbReference>
<dbReference type="PANTHER" id="PTHR16795:SF14">
    <property type="entry name" value="LIMBIN"/>
    <property type="match status" value="1"/>
</dbReference>
<keyword evidence="6" id="KW-1133">Transmembrane helix</keyword>
<comment type="subcellular location">
    <subcellularLocation>
        <location evidence="2">Cell membrane</location>
        <topology evidence="2">Single-pass membrane protein</topology>
    </subcellularLocation>
    <subcellularLocation>
        <location evidence="1">Cytoplasm</location>
        <location evidence="1">Cytoskeleton</location>
        <location evidence="1">Cilium basal body</location>
    </subcellularLocation>
</comment>
<dbReference type="InterPro" id="IPR022076">
    <property type="entry name" value="Limbin"/>
</dbReference>
<dbReference type="GO" id="GO:0007224">
    <property type="term" value="P:smoothened signaling pathway"/>
    <property type="evidence" value="ECO:0007669"/>
    <property type="project" value="InterPro"/>
</dbReference>
<evidence type="ECO:0000256" key="5">
    <source>
        <dbReference type="ARBA" id="ARBA00022692"/>
    </source>
</evidence>
<keyword evidence="10" id="KW-0175">Coiled coil</keyword>
<protein>
    <recommendedName>
        <fullName evidence="14">Limbin</fullName>
    </recommendedName>
</protein>
<feature type="coiled-coil region" evidence="10">
    <location>
        <begin position="923"/>
        <end position="957"/>
    </location>
</feature>
<gene>
    <name evidence="12" type="ORF">AAFF_G00108160</name>
</gene>
<keyword evidence="3" id="KW-1003">Cell membrane</keyword>
<dbReference type="EMBL" id="JAINUG010000171">
    <property type="protein sequence ID" value="KAJ8390247.1"/>
    <property type="molecule type" value="Genomic_DNA"/>
</dbReference>
<name>A0AAD7RU10_9TELE</name>
<evidence type="ECO:0000256" key="8">
    <source>
        <dbReference type="ARBA" id="ARBA00023212"/>
    </source>
</evidence>
<evidence type="ECO:0000313" key="13">
    <source>
        <dbReference type="Proteomes" id="UP001221898"/>
    </source>
</evidence>
<evidence type="ECO:0000256" key="10">
    <source>
        <dbReference type="SAM" id="Coils"/>
    </source>
</evidence>
<accession>A0AAD7RU10</accession>
<comment type="caution">
    <text evidence="12">The sequence shown here is derived from an EMBL/GenBank/DDBJ whole genome shotgun (WGS) entry which is preliminary data.</text>
</comment>